<organism evidence="1 2">
    <name type="scientific">Gynuella sunshinyii YC6258</name>
    <dbReference type="NCBI Taxonomy" id="1445510"/>
    <lineage>
        <taxon>Bacteria</taxon>
        <taxon>Pseudomonadati</taxon>
        <taxon>Pseudomonadota</taxon>
        <taxon>Gammaproteobacteria</taxon>
        <taxon>Oceanospirillales</taxon>
        <taxon>Saccharospirillaceae</taxon>
        <taxon>Gynuella</taxon>
    </lineage>
</organism>
<dbReference type="EMBL" id="CP007142">
    <property type="protein sequence ID" value="AJQ95296.1"/>
    <property type="molecule type" value="Genomic_DNA"/>
</dbReference>
<evidence type="ECO:0000313" key="1">
    <source>
        <dbReference type="EMBL" id="AJQ95296.1"/>
    </source>
</evidence>
<dbReference type="KEGG" id="gsn:YC6258_03260"/>
<dbReference type="OrthoDB" id="195194at2"/>
<name>A0A0C5VLY2_9GAMM</name>
<protein>
    <submittedName>
        <fullName evidence="1">Putative conserved small protein</fullName>
    </submittedName>
</protein>
<dbReference type="STRING" id="1445510.YC6258_03260"/>
<dbReference type="InterPro" id="IPR018741">
    <property type="entry name" value="DUF2288"/>
</dbReference>
<dbReference type="AlphaFoldDB" id="A0A0C5VLY2"/>
<sequence>MYDVDVDMLNREAAKILWRELQVFFASGKTIYVSTDLDLLEVAVAIKRDEADKVRHWQSEGMVGAVTDEQALKWYQANSIVWSVVIKPFVLVQDKA</sequence>
<gene>
    <name evidence="1" type="ORF">YC6258_03260</name>
</gene>
<accession>A0A0C5VLY2</accession>
<keyword evidence="2" id="KW-1185">Reference proteome</keyword>
<evidence type="ECO:0000313" key="2">
    <source>
        <dbReference type="Proteomes" id="UP000032266"/>
    </source>
</evidence>
<dbReference type="Pfam" id="PF10052">
    <property type="entry name" value="DUF2288"/>
    <property type="match status" value="1"/>
</dbReference>
<reference evidence="1 2" key="1">
    <citation type="submission" date="2014-01" db="EMBL/GenBank/DDBJ databases">
        <title>Full genme sequencing of cellulolytic bacterium Gynuella sunshinyii YC6258T gen. nov., sp. nov.</title>
        <authorList>
            <person name="Khan H."/>
            <person name="Chung E.J."/>
            <person name="Chung Y.R."/>
        </authorList>
    </citation>
    <scope>NUCLEOTIDE SEQUENCE [LARGE SCALE GENOMIC DNA]</scope>
    <source>
        <strain evidence="1 2">YC6258</strain>
    </source>
</reference>
<dbReference type="HOGENOM" id="CLU_137225_2_0_6"/>
<dbReference type="Proteomes" id="UP000032266">
    <property type="component" value="Chromosome"/>
</dbReference>
<proteinExistence type="predicted"/>